<evidence type="ECO:0000313" key="2">
    <source>
        <dbReference type="EMBL" id="GAA3954691.1"/>
    </source>
</evidence>
<feature type="compositionally biased region" description="Basic and acidic residues" evidence="1">
    <location>
        <begin position="71"/>
        <end position="84"/>
    </location>
</feature>
<dbReference type="EMBL" id="BAABAK010000003">
    <property type="protein sequence ID" value="GAA3954691.1"/>
    <property type="molecule type" value="Genomic_DNA"/>
</dbReference>
<dbReference type="RefSeq" id="WP_344764835.1">
    <property type="nucleotide sequence ID" value="NZ_BAABAK010000003.1"/>
</dbReference>
<evidence type="ECO:0000313" key="3">
    <source>
        <dbReference type="Proteomes" id="UP001501081"/>
    </source>
</evidence>
<keyword evidence="3" id="KW-1185">Reference proteome</keyword>
<gene>
    <name evidence="2" type="ORF">GCM10022246_06050</name>
</gene>
<proteinExistence type="predicted"/>
<organism evidence="2 3">
    <name type="scientific">Pedobacter ginsengiterrae</name>
    <dbReference type="NCBI Taxonomy" id="871696"/>
    <lineage>
        <taxon>Bacteria</taxon>
        <taxon>Pseudomonadati</taxon>
        <taxon>Bacteroidota</taxon>
        <taxon>Sphingobacteriia</taxon>
        <taxon>Sphingobacteriales</taxon>
        <taxon>Sphingobacteriaceae</taxon>
        <taxon>Pedobacter</taxon>
    </lineage>
</organism>
<feature type="region of interest" description="Disordered" evidence="1">
    <location>
        <begin position="71"/>
        <end position="98"/>
    </location>
</feature>
<dbReference type="Proteomes" id="UP001501081">
    <property type="component" value="Unassembled WGS sequence"/>
</dbReference>
<reference evidence="3" key="1">
    <citation type="journal article" date="2019" name="Int. J. Syst. Evol. Microbiol.">
        <title>The Global Catalogue of Microorganisms (GCM) 10K type strain sequencing project: providing services to taxonomists for standard genome sequencing and annotation.</title>
        <authorList>
            <consortium name="The Broad Institute Genomics Platform"/>
            <consortium name="The Broad Institute Genome Sequencing Center for Infectious Disease"/>
            <person name="Wu L."/>
            <person name="Ma J."/>
        </authorList>
    </citation>
    <scope>NUCLEOTIDE SEQUENCE [LARGE SCALE GENOMIC DNA]</scope>
    <source>
        <strain evidence="3">JCM 17338</strain>
    </source>
</reference>
<sequence length="98" mass="10803">MKRKNKLKSKAASKNKQLKKELTAKLSVAFNEIVAGYGKVKKADQIIEKFSKQLTKKITLTNLDKSAAKEVEAPVAAKEKEAKSTVKKTKSPVKESAE</sequence>
<name>A0ABP7NWK3_9SPHI</name>
<protein>
    <submittedName>
        <fullName evidence="2">Uncharacterized protein</fullName>
    </submittedName>
</protein>
<evidence type="ECO:0000256" key="1">
    <source>
        <dbReference type="SAM" id="MobiDB-lite"/>
    </source>
</evidence>
<accession>A0ABP7NWK3</accession>
<comment type="caution">
    <text evidence="2">The sequence shown here is derived from an EMBL/GenBank/DDBJ whole genome shotgun (WGS) entry which is preliminary data.</text>
</comment>